<name>A0A3B4EKV8_PYGNA</name>
<evidence type="ECO:0000313" key="2">
    <source>
        <dbReference type="Proteomes" id="UP001501920"/>
    </source>
</evidence>
<sequence length="80" mass="9401">VKQDGSVHSSYLYVEHSPLLTNPRRTVFLSVQGALNMPLQIYVQTFKRWLFKAVVLFRTTSPIQNHETYKYALWQDVSTR</sequence>
<dbReference type="Ensembl" id="ENSPNAT00000029376.2">
    <property type="protein sequence ID" value="ENSPNAP00000035836.2"/>
    <property type="gene ID" value="ENSPNAG00000026112.2"/>
</dbReference>
<proteinExistence type="predicted"/>
<reference evidence="1" key="2">
    <citation type="submission" date="2025-08" db="UniProtKB">
        <authorList>
            <consortium name="Ensembl"/>
        </authorList>
    </citation>
    <scope>IDENTIFICATION</scope>
</reference>
<accession>A0A3B4EKV8</accession>
<dbReference type="AlphaFoldDB" id="A0A3B4EKV8"/>
<protein>
    <submittedName>
        <fullName evidence="1">Uncharacterized protein</fullName>
    </submittedName>
</protein>
<evidence type="ECO:0000313" key="1">
    <source>
        <dbReference type="Ensembl" id="ENSPNAP00000035836.2"/>
    </source>
</evidence>
<keyword evidence="2" id="KW-1185">Reference proteome</keyword>
<organism evidence="1 2">
    <name type="scientific">Pygocentrus nattereri</name>
    <name type="common">Red-bellied piranha</name>
    <dbReference type="NCBI Taxonomy" id="42514"/>
    <lineage>
        <taxon>Eukaryota</taxon>
        <taxon>Metazoa</taxon>
        <taxon>Chordata</taxon>
        <taxon>Craniata</taxon>
        <taxon>Vertebrata</taxon>
        <taxon>Euteleostomi</taxon>
        <taxon>Actinopterygii</taxon>
        <taxon>Neopterygii</taxon>
        <taxon>Teleostei</taxon>
        <taxon>Ostariophysi</taxon>
        <taxon>Characiformes</taxon>
        <taxon>Characoidei</taxon>
        <taxon>Pygocentrus</taxon>
    </lineage>
</organism>
<reference evidence="1 2" key="1">
    <citation type="submission" date="2020-10" db="EMBL/GenBank/DDBJ databases">
        <title>Pygocentrus nattereri (red-bellied piranha) genome, fPygNat1, primary haplotype.</title>
        <authorList>
            <person name="Myers G."/>
            <person name="Meyer A."/>
            <person name="Karagic N."/>
            <person name="Pippel M."/>
            <person name="Winkler S."/>
            <person name="Tracey A."/>
            <person name="Wood J."/>
            <person name="Formenti G."/>
            <person name="Howe K."/>
            <person name="Fedrigo O."/>
            <person name="Jarvis E.D."/>
        </authorList>
    </citation>
    <scope>NUCLEOTIDE SEQUENCE [LARGE SCALE GENOMIC DNA]</scope>
</reference>
<reference evidence="1" key="3">
    <citation type="submission" date="2025-09" db="UniProtKB">
        <authorList>
            <consortium name="Ensembl"/>
        </authorList>
    </citation>
    <scope>IDENTIFICATION</scope>
</reference>
<dbReference type="Proteomes" id="UP001501920">
    <property type="component" value="Chromosome 9"/>
</dbReference>